<evidence type="ECO:0000313" key="2">
    <source>
        <dbReference type="Ensembl" id="ENSNGAP00000008647.1"/>
    </source>
</evidence>
<evidence type="ECO:0000313" key="3">
    <source>
        <dbReference type="Proteomes" id="UP000694381"/>
    </source>
</evidence>
<feature type="compositionally biased region" description="Basic residues" evidence="1">
    <location>
        <begin position="376"/>
        <end position="385"/>
    </location>
</feature>
<sequence length="534" mass="58415">MARHCHHSGYLADDEAGHRTYIAPLPKKPLLPEMGPALKLGHVPHPPSVNQGYWQNPKCPQTFGSFLDFLTEGPVLDSLQSVVEKATEHMATMKTEAGLPLVDVKDPMLEPNVRRGTRARPSFSTVHRHRARPTLCTRRPNNYPSCSSSMSDSHSIIADWLGSHNQGKDPGARGIGSLPPMRDRLLLEKNLKRLLQLENKGKDLNQSCSQKDSLLWDSLGSQTSRQWTREQPLSWFAGLLGSSSGTPEASELGPGEQELIFLKQGLHKEIKSLLSQQVALSLPVYCSHREPHHTLDFLAGNRLFPALQSVVSQAVDKLSKACRHNGFPLFPAASEPTQMLSVNSGLGHDSKAAIPINREDREEHCGSPTTACSTKTSHRKSRSRRGSPTISNAQMATRFRLKVIPTEEPKDLSPSFQATQESPDSDPKLQKPPVVLSSQMAKPRHGLHLTLPAPGITVEVASCQTCLRSPLPHQLASSCPSPSSSLSPMLSSFSSLVSNISPSPTAPCSETISRVGLEVLEKHFQGKSFFSHHT</sequence>
<name>A0A8C6QU55_NANGA</name>
<reference evidence="2" key="2">
    <citation type="submission" date="2025-09" db="UniProtKB">
        <authorList>
            <consortium name="Ensembl"/>
        </authorList>
    </citation>
    <scope>IDENTIFICATION</scope>
</reference>
<dbReference type="GeneID" id="103741449"/>
<dbReference type="PANTHER" id="PTHR36861">
    <property type="entry name" value="COILED-COIL DOMAIN-CONTAINING PROTEIN 116"/>
    <property type="match status" value="1"/>
</dbReference>
<accession>A0A8C6QU55</accession>
<dbReference type="GO" id="GO:0005813">
    <property type="term" value="C:centrosome"/>
    <property type="evidence" value="ECO:0007669"/>
    <property type="project" value="TreeGrafter"/>
</dbReference>
<reference evidence="2" key="1">
    <citation type="submission" date="2025-08" db="UniProtKB">
        <authorList>
            <consortium name="Ensembl"/>
        </authorList>
    </citation>
    <scope>IDENTIFICATION</scope>
</reference>
<keyword evidence="3" id="KW-1185">Reference proteome</keyword>
<dbReference type="InterPro" id="IPR031532">
    <property type="entry name" value="DUF4702"/>
</dbReference>
<dbReference type="GeneTree" id="ENSGT00390000002259"/>
<dbReference type="RefSeq" id="XP_029423760.1">
    <property type="nucleotide sequence ID" value="XM_029567900.1"/>
</dbReference>
<dbReference type="Ensembl" id="ENSNGAT00000014150.1">
    <property type="protein sequence ID" value="ENSNGAP00000008647.1"/>
    <property type="gene ID" value="ENSNGAG00000011562.1"/>
</dbReference>
<feature type="region of interest" description="Disordered" evidence="1">
    <location>
        <begin position="360"/>
        <end position="432"/>
    </location>
</feature>
<gene>
    <name evidence="2" type="primary">LOC103741449</name>
</gene>
<dbReference type="PANTHER" id="PTHR36861:SF1">
    <property type="entry name" value="COILED-COIL DOMAIN-CONTAINING PROTEIN 116"/>
    <property type="match status" value="1"/>
</dbReference>
<dbReference type="Proteomes" id="UP000694381">
    <property type="component" value="Unassembled WGS sequence"/>
</dbReference>
<proteinExistence type="predicted"/>
<dbReference type="AlphaFoldDB" id="A0A8C6QU55"/>
<evidence type="ECO:0000256" key="1">
    <source>
        <dbReference type="SAM" id="MobiDB-lite"/>
    </source>
</evidence>
<dbReference type="OMA" id="PCHSLYT"/>
<dbReference type="OrthoDB" id="9837963at2759"/>
<organism evidence="2 3">
    <name type="scientific">Nannospalax galili</name>
    <name type="common">Northern Israeli blind subterranean mole rat</name>
    <name type="synonym">Spalax galili</name>
    <dbReference type="NCBI Taxonomy" id="1026970"/>
    <lineage>
        <taxon>Eukaryota</taxon>
        <taxon>Metazoa</taxon>
        <taxon>Chordata</taxon>
        <taxon>Craniata</taxon>
        <taxon>Vertebrata</taxon>
        <taxon>Euteleostomi</taxon>
        <taxon>Mammalia</taxon>
        <taxon>Eutheria</taxon>
        <taxon>Euarchontoglires</taxon>
        <taxon>Glires</taxon>
        <taxon>Rodentia</taxon>
        <taxon>Myomorpha</taxon>
        <taxon>Muroidea</taxon>
        <taxon>Spalacidae</taxon>
        <taxon>Spalacinae</taxon>
        <taxon>Nannospalax</taxon>
    </lineage>
</organism>
<protein>
    <submittedName>
        <fullName evidence="2">Coiled-coil domain-containing protein 116</fullName>
    </submittedName>
</protein>
<feature type="compositionally biased region" description="Polar residues" evidence="1">
    <location>
        <begin position="386"/>
        <end position="395"/>
    </location>
</feature>
<dbReference type="Pfam" id="PF15774">
    <property type="entry name" value="DUF4702"/>
    <property type="match status" value="1"/>
</dbReference>